<dbReference type="EMBL" id="PJQM01000117">
    <property type="protein sequence ID" value="RCI06624.1"/>
    <property type="molecule type" value="Genomic_DNA"/>
</dbReference>
<feature type="region of interest" description="Disordered" evidence="1">
    <location>
        <begin position="150"/>
        <end position="259"/>
    </location>
</feature>
<feature type="compositionally biased region" description="Polar residues" evidence="1">
    <location>
        <begin position="168"/>
        <end position="182"/>
    </location>
</feature>
<dbReference type="PROSITE" id="PS51263">
    <property type="entry name" value="ADF_H"/>
    <property type="match status" value="1"/>
</dbReference>
<organism evidence="3 4">
    <name type="scientific">Rhizopus stolonifer</name>
    <name type="common">Rhizopus nigricans</name>
    <dbReference type="NCBI Taxonomy" id="4846"/>
    <lineage>
        <taxon>Eukaryota</taxon>
        <taxon>Fungi</taxon>
        <taxon>Fungi incertae sedis</taxon>
        <taxon>Mucoromycota</taxon>
        <taxon>Mucoromycotina</taxon>
        <taxon>Mucoromycetes</taxon>
        <taxon>Mucorales</taxon>
        <taxon>Mucorineae</taxon>
        <taxon>Rhizopodaceae</taxon>
        <taxon>Rhizopus</taxon>
    </lineage>
</organism>
<reference evidence="3 4" key="1">
    <citation type="journal article" date="2018" name="G3 (Bethesda)">
        <title>Phylogenetic and Phylogenomic Definition of Rhizopus Species.</title>
        <authorList>
            <person name="Gryganskyi A.P."/>
            <person name="Golan J."/>
            <person name="Dolatabadi S."/>
            <person name="Mondo S."/>
            <person name="Robb S."/>
            <person name="Idnurm A."/>
            <person name="Muszewska A."/>
            <person name="Steczkiewicz K."/>
            <person name="Masonjones S."/>
            <person name="Liao H.L."/>
            <person name="Gajdeczka M.T."/>
            <person name="Anike F."/>
            <person name="Vuek A."/>
            <person name="Anishchenko I.M."/>
            <person name="Voigt K."/>
            <person name="de Hoog G.S."/>
            <person name="Smith M.E."/>
            <person name="Heitman J."/>
            <person name="Vilgalys R."/>
            <person name="Stajich J.E."/>
        </authorList>
    </citation>
    <scope>NUCLEOTIDE SEQUENCE [LARGE SCALE GENOMIC DNA]</scope>
    <source>
        <strain evidence="3 4">LSU 92-RS-03</strain>
    </source>
</reference>
<dbReference type="GO" id="GO:0030864">
    <property type="term" value="C:cortical actin cytoskeleton"/>
    <property type="evidence" value="ECO:0007669"/>
    <property type="project" value="TreeGrafter"/>
</dbReference>
<feature type="domain" description="ADF-H" evidence="2">
    <location>
        <begin position="1"/>
        <end position="122"/>
    </location>
</feature>
<dbReference type="InterPro" id="IPR029006">
    <property type="entry name" value="ADF-H/Gelsolin-like_dom_sf"/>
</dbReference>
<dbReference type="PANTHER" id="PTHR10829">
    <property type="entry name" value="CORTACTIN AND DREBRIN"/>
    <property type="match status" value="1"/>
</dbReference>
<dbReference type="GO" id="GO:0030833">
    <property type="term" value="P:regulation of actin filament polymerization"/>
    <property type="evidence" value="ECO:0007669"/>
    <property type="project" value="TreeGrafter"/>
</dbReference>
<accession>A0A367KWT3</accession>
<evidence type="ECO:0000259" key="2">
    <source>
        <dbReference type="PROSITE" id="PS51263"/>
    </source>
</evidence>
<comment type="caution">
    <text evidence="3">The sequence shown here is derived from an EMBL/GenBank/DDBJ whole genome shotgun (WGS) entry which is preliminary data.</text>
</comment>
<dbReference type="Gene3D" id="3.40.20.10">
    <property type="entry name" value="Severin"/>
    <property type="match status" value="1"/>
</dbReference>
<dbReference type="PANTHER" id="PTHR10829:SF56">
    <property type="entry name" value="ADF-H DOMAIN-CONTAINING PROTEIN"/>
    <property type="match status" value="1"/>
</dbReference>
<dbReference type="OrthoDB" id="2123378at2759"/>
<dbReference type="Pfam" id="PF00241">
    <property type="entry name" value="Cofilin_ADF"/>
    <property type="match status" value="1"/>
</dbReference>
<dbReference type="GO" id="GO:0051015">
    <property type="term" value="F:actin filament binding"/>
    <property type="evidence" value="ECO:0007669"/>
    <property type="project" value="TreeGrafter"/>
</dbReference>
<evidence type="ECO:0000256" key="1">
    <source>
        <dbReference type="SAM" id="MobiDB-lite"/>
    </source>
</evidence>
<protein>
    <recommendedName>
        <fullName evidence="2">ADF-H domain-containing protein</fullName>
    </recommendedName>
</protein>
<dbReference type="SMART" id="SM00102">
    <property type="entry name" value="ADF"/>
    <property type="match status" value="1"/>
</dbReference>
<dbReference type="STRING" id="4846.A0A367KWT3"/>
<dbReference type="SUPFAM" id="SSF55753">
    <property type="entry name" value="Actin depolymerizing proteins"/>
    <property type="match status" value="1"/>
</dbReference>
<gene>
    <name evidence="3" type="ORF">CU098_013439</name>
</gene>
<sequence length="419" mass="47278">MCDVSDPRILNAYYGITEDEPVNWLLAGYKDSRNVIILYSSGTNGLSEFREHLTNEILFGFIRVEDKFVLVTYVPDSVNGVRRARALVHSRSVAAVCPLAHAQLTASSLSDLSDSNIRTRLKLDQIPNRPRSNPKRASINSIRRRSTLYVPESTLDLQTTDEPETYDAPTSPTFSDSTTVVESTEDKEETPESVLQSQLRKKREMDEARFRQNQPDSGTLNTAQVQPPLMSNKTSANLTKTAAESPPIAAAHVPKRAQSQPMMVQSPILLTQNSSVMAQSQPTTMAQSQPTTMAQSQPTAMAQKSSTMVQNQPAMAQNLHEKKTKRRELSVEIPPRRDTTANVLKKTNEKDSVLKEKSDSETISKEIIMEGFVSVQVHPIPVKLFKCIRYNWTKRFFSFGKEDILLFKQRFCYFIKMKW</sequence>
<evidence type="ECO:0000313" key="4">
    <source>
        <dbReference type="Proteomes" id="UP000253551"/>
    </source>
</evidence>
<dbReference type="AlphaFoldDB" id="A0A367KWT3"/>
<dbReference type="Proteomes" id="UP000253551">
    <property type="component" value="Unassembled WGS sequence"/>
</dbReference>
<evidence type="ECO:0000313" key="3">
    <source>
        <dbReference type="EMBL" id="RCI06624.1"/>
    </source>
</evidence>
<keyword evidence="4" id="KW-1185">Reference proteome</keyword>
<proteinExistence type="predicted"/>
<dbReference type="InterPro" id="IPR002108">
    <property type="entry name" value="ADF-H"/>
</dbReference>
<feature type="compositionally biased region" description="Polar residues" evidence="1">
    <location>
        <begin position="211"/>
        <end position="242"/>
    </location>
</feature>
<name>A0A367KWT3_RHIST</name>
<dbReference type="GO" id="GO:0030427">
    <property type="term" value="C:site of polarized growth"/>
    <property type="evidence" value="ECO:0007669"/>
    <property type="project" value="TreeGrafter"/>
</dbReference>
<dbReference type="GO" id="GO:0005884">
    <property type="term" value="C:actin filament"/>
    <property type="evidence" value="ECO:0007669"/>
    <property type="project" value="TreeGrafter"/>
</dbReference>